<name>A0A411PCM9_9GAMM</name>
<keyword evidence="1" id="KW-0472">Membrane</keyword>
<evidence type="ECO:0000313" key="3">
    <source>
        <dbReference type="Proteomes" id="UP000291106"/>
    </source>
</evidence>
<dbReference type="Proteomes" id="UP000291106">
    <property type="component" value="Chromosome"/>
</dbReference>
<dbReference type="RefSeq" id="WP_130597272.1">
    <property type="nucleotide sequence ID" value="NZ_CP036200.1"/>
</dbReference>
<accession>A0A411PCM9</accession>
<evidence type="ECO:0000313" key="2">
    <source>
        <dbReference type="EMBL" id="QBF81264.1"/>
    </source>
</evidence>
<reference evidence="2 3" key="1">
    <citation type="submission" date="2019-02" db="EMBL/GenBank/DDBJ databases">
        <title>Shewanella sp. D4-2 isolated from Dokdo Island.</title>
        <authorList>
            <person name="Baek K."/>
        </authorList>
    </citation>
    <scope>NUCLEOTIDE SEQUENCE [LARGE SCALE GENOMIC DNA]</scope>
    <source>
        <strain evidence="2 3">D4-2</strain>
    </source>
</reference>
<sequence length="124" mass="13288">MLPLQKAGNFPVQTIQPVMPTMSAASTNNTPAWLSGIGDSLSMGIDLWRQTEQVLAIKDATGQARNELDNTVQVESPQVVETVVQPANPAQKQFELGVAGLKVGAGTLLLVFGGIGFLWWLSRK</sequence>
<evidence type="ECO:0000256" key="1">
    <source>
        <dbReference type="SAM" id="Phobius"/>
    </source>
</evidence>
<gene>
    <name evidence="2" type="ORF">EXU30_00065</name>
</gene>
<keyword evidence="1" id="KW-0812">Transmembrane</keyword>
<keyword evidence="1" id="KW-1133">Transmembrane helix</keyword>
<organism evidence="2 3">
    <name type="scientific">Shewanella maritima</name>
    <dbReference type="NCBI Taxonomy" id="2520507"/>
    <lineage>
        <taxon>Bacteria</taxon>
        <taxon>Pseudomonadati</taxon>
        <taxon>Pseudomonadota</taxon>
        <taxon>Gammaproteobacteria</taxon>
        <taxon>Alteromonadales</taxon>
        <taxon>Shewanellaceae</taxon>
        <taxon>Shewanella</taxon>
    </lineage>
</organism>
<dbReference type="EMBL" id="CP036200">
    <property type="protein sequence ID" value="QBF81264.1"/>
    <property type="molecule type" value="Genomic_DNA"/>
</dbReference>
<feature type="transmembrane region" description="Helical" evidence="1">
    <location>
        <begin position="103"/>
        <end position="121"/>
    </location>
</feature>
<protein>
    <submittedName>
        <fullName evidence="2">Uncharacterized protein</fullName>
    </submittedName>
</protein>
<dbReference type="OrthoDB" id="9993729at2"/>
<dbReference type="KEGG" id="smai:EXU30_00065"/>
<proteinExistence type="predicted"/>
<keyword evidence="3" id="KW-1185">Reference proteome</keyword>
<dbReference type="AlphaFoldDB" id="A0A411PCM9"/>